<proteinExistence type="predicted"/>
<organism evidence="1 2">
    <name type="scientific">Romanomermis culicivorax</name>
    <name type="common">Nematode worm</name>
    <dbReference type="NCBI Taxonomy" id="13658"/>
    <lineage>
        <taxon>Eukaryota</taxon>
        <taxon>Metazoa</taxon>
        <taxon>Ecdysozoa</taxon>
        <taxon>Nematoda</taxon>
        <taxon>Enoplea</taxon>
        <taxon>Dorylaimia</taxon>
        <taxon>Mermithida</taxon>
        <taxon>Mermithoidea</taxon>
        <taxon>Mermithidae</taxon>
        <taxon>Romanomermis</taxon>
    </lineage>
</organism>
<dbReference type="Proteomes" id="UP000887565">
    <property type="component" value="Unplaced"/>
</dbReference>
<evidence type="ECO:0000313" key="1">
    <source>
        <dbReference type="Proteomes" id="UP000887565"/>
    </source>
</evidence>
<dbReference type="AlphaFoldDB" id="A0A915J0I2"/>
<dbReference type="WBParaSite" id="nRc.2.0.1.t19895-RA">
    <property type="protein sequence ID" value="nRc.2.0.1.t19895-RA"/>
    <property type="gene ID" value="nRc.2.0.1.g19895"/>
</dbReference>
<protein>
    <submittedName>
        <fullName evidence="2">Uncharacterized protein</fullName>
    </submittedName>
</protein>
<sequence length="79" mass="8990">MSGLTHRNALQKEGRNIYIEQKKENKKTYRNGRKFRQFALYPRALQWTATLAQRAVAGWALVNSATAAYGNVAVHRALD</sequence>
<reference evidence="2" key="1">
    <citation type="submission" date="2022-11" db="UniProtKB">
        <authorList>
            <consortium name="WormBaseParasite"/>
        </authorList>
    </citation>
    <scope>IDENTIFICATION</scope>
</reference>
<evidence type="ECO:0000313" key="2">
    <source>
        <dbReference type="WBParaSite" id="nRc.2.0.1.t19895-RA"/>
    </source>
</evidence>
<name>A0A915J0I2_ROMCU</name>
<keyword evidence="1" id="KW-1185">Reference proteome</keyword>
<accession>A0A915J0I2</accession>